<dbReference type="SUPFAM" id="SSF51419">
    <property type="entry name" value="PLP-binding barrel"/>
    <property type="match status" value="1"/>
</dbReference>
<dbReference type="Gene3D" id="2.40.37.10">
    <property type="entry name" value="Lyase, Ornithine Decarboxylase, Chain A, domain 1"/>
    <property type="match status" value="2"/>
</dbReference>
<dbReference type="InterPro" id="IPR000821">
    <property type="entry name" value="Ala_racemase"/>
</dbReference>
<dbReference type="InterPro" id="IPR009006">
    <property type="entry name" value="Ala_racemase/Decarboxylase_C"/>
</dbReference>
<dbReference type="InterPro" id="IPR020622">
    <property type="entry name" value="Ala_racemase_pyridoxalP-BS"/>
</dbReference>
<evidence type="ECO:0000256" key="2">
    <source>
        <dbReference type="ARBA" id="ARBA00022898"/>
    </source>
</evidence>
<dbReference type="Proteomes" id="UP000198822">
    <property type="component" value="Chromosome I"/>
</dbReference>
<dbReference type="Gene3D" id="3.20.20.10">
    <property type="entry name" value="Alanine racemase"/>
    <property type="match status" value="1"/>
</dbReference>
<keyword evidence="2 4" id="KW-0663">Pyridoxal phosphate</keyword>
<evidence type="ECO:0000256" key="1">
    <source>
        <dbReference type="ARBA" id="ARBA00001933"/>
    </source>
</evidence>
<dbReference type="OrthoDB" id="9813814at2"/>
<dbReference type="GO" id="GO:0005829">
    <property type="term" value="C:cytosol"/>
    <property type="evidence" value="ECO:0007669"/>
    <property type="project" value="TreeGrafter"/>
</dbReference>
<dbReference type="PROSITE" id="PS00395">
    <property type="entry name" value="ALANINE_RACEMASE"/>
    <property type="match status" value="1"/>
</dbReference>
<evidence type="ECO:0000259" key="5">
    <source>
        <dbReference type="Pfam" id="PF01168"/>
    </source>
</evidence>
<dbReference type="InterPro" id="IPR029066">
    <property type="entry name" value="PLP-binding_barrel"/>
</dbReference>
<dbReference type="STRING" id="399736.SAMN04489720_0963"/>
<dbReference type="AlphaFoldDB" id="A0A1G8BJ65"/>
<feature type="modified residue" description="N6-(pyridoxal phosphate)lysine" evidence="4">
    <location>
        <position position="29"/>
    </location>
</feature>
<evidence type="ECO:0000313" key="7">
    <source>
        <dbReference type="Proteomes" id="UP000198822"/>
    </source>
</evidence>
<keyword evidence="3" id="KW-0413">Isomerase</keyword>
<dbReference type="InterPro" id="IPR001608">
    <property type="entry name" value="Ala_racemase_N"/>
</dbReference>
<dbReference type="Pfam" id="PF01168">
    <property type="entry name" value="Ala_racemase_N"/>
    <property type="match status" value="1"/>
</dbReference>
<organism evidence="6 7">
    <name type="scientific">Agrococcus jejuensis</name>
    <dbReference type="NCBI Taxonomy" id="399736"/>
    <lineage>
        <taxon>Bacteria</taxon>
        <taxon>Bacillati</taxon>
        <taxon>Actinomycetota</taxon>
        <taxon>Actinomycetes</taxon>
        <taxon>Micrococcales</taxon>
        <taxon>Microbacteriaceae</taxon>
        <taxon>Agrococcus</taxon>
    </lineage>
</organism>
<sequence>MRHVDAAAIAANVAVVSARTDALVCGVVKADGYGHGAILAARAMLEGGASWLGVVDVVEALALRAAGIDAPVLAWLHAAEPDLAAAVTAGVDVGVSSAAQLDRAALVGATVHLKVDTGLGRNGVPMGEWAAVVERAAALQAAGDLRVRGIFSHLAGAGDASDAAQLAAFVDACAVAEVLEPELRHLSNSSATLALPGAAHDMVRLGIAAYGIHPDGDDAAGSAATAAGLRPAMRVTGTVVDGVLDVGARHGLLPAPGAPVLVGDRVVPVVEVGATSTSLAEPVSGPAVLWGDPAEGEPSAIAWALAADTIGYEVVTRMAAA</sequence>
<evidence type="ECO:0000256" key="3">
    <source>
        <dbReference type="ARBA" id="ARBA00023235"/>
    </source>
</evidence>
<dbReference type="RefSeq" id="WP_092502931.1">
    <property type="nucleotide sequence ID" value="NZ_LT629695.1"/>
</dbReference>
<keyword evidence="7" id="KW-1185">Reference proteome</keyword>
<dbReference type="PANTHER" id="PTHR30511">
    <property type="entry name" value="ALANINE RACEMASE"/>
    <property type="match status" value="1"/>
</dbReference>
<reference evidence="7" key="1">
    <citation type="submission" date="2016-10" db="EMBL/GenBank/DDBJ databases">
        <authorList>
            <person name="Varghese N."/>
            <person name="Submissions S."/>
        </authorList>
    </citation>
    <scope>NUCLEOTIDE SEQUENCE [LARGE SCALE GENOMIC DNA]</scope>
    <source>
        <strain evidence="7">DSM 22002</strain>
    </source>
</reference>
<comment type="cofactor">
    <cofactor evidence="1 4">
        <name>pyridoxal 5'-phosphate</name>
        <dbReference type="ChEBI" id="CHEBI:597326"/>
    </cofactor>
</comment>
<dbReference type="SUPFAM" id="SSF50621">
    <property type="entry name" value="Alanine racemase C-terminal domain-like"/>
    <property type="match status" value="1"/>
</dbReference>
<gene>
    <name evidence="6" type="ORF">SAMN04489720_0963</name>
</gene>
<evidence type="ECO:0000313" key="6">
    <source>
        <dbReference type="EMBL" id="SDH33209.1"/>
    </source>
</evidence>
<dbReference type="EMBL" id="LT629695">
    <property type="protein sequence ID" value="SDH33209.1"/>
    <property type="molecule type" value="Genomic_DNA"/>
</dbReference>
<accession>A0A1G8BJ65</accession>
<dbReference type="PANTHER" id="PTHR30511:SF0">
    <property type="entry name" value="ALANINE RACEMASE, CATABOLIC-RELATED"/>
    <property type="match status" value="1"/>
</dbReference>
<name>A0A1G8BJ65_9MICO</name>
<dbReference type="GO" id="GO:0008784">
    <property type="term" value="F:alanine racemase activity"/>
    <property type="evidence" value="ECO:0007669"/>
    <property type="project" value="InterPro"/>
</dbReference>
<feature type="domain" description="Alanine racemase N-terminal" evidence="5">
    <location>
        <begin position="4"/>
        <end position="214"/>
    </location>
</feature>
<protein>
    <submittedName>
        <fullName evidence="6">Alanine racemase</fullName>
    </submittedName>
</protein>
<dbReference type="GO" id="GO:0030170">
    <property type="term" value="F:pyridoxal phosphate binding"/>
    <property type="evidence" value="ECO:0007669"/>
    <property type="project" value="TreeGrafter"/>
</dbReference>
<proteinExistence type="predicted"/>
<evidence type="ECO:0000256" key="4">
    <source>
        <dbReference type="PIRSR" id="PIRSR600821-50"/>
    </source>
</evidence>
<dbReference type="GO" id="GO:0009252">
    <property type="term" value="P:peptidoglycan biosynthetic process"/>
    <property type="evidence" value="ECO:0007669"/>
    <property type="project" value="TreeGrafter"/>
</dbReference>
<dbReference type="PRINTS" id="PR00992">
    <property type="entry name" value="ALARACEMASE"/>
</dbReference>
<dbReference type="GO" id="GO:0030632">
    <property type="term" value="P:D-alanine biosynthetic process"/>
    <property type="evidence" value="ECO:0007669"/>
    <property type="project" value="TreeGrafter"/>
</dbReference>